<dbReference type="AlphaFoldDB" id="A0A0L0D4A7"/>
<proteinExistence type="predicted"/>
<evidence type="ECO:0000259" key="2">
    <source>
        <dbReference type="Pfam" id="PF01926"/>
    </source>
</evidence>
<dbReference type="InterPro" id="IPR006073">
    <property type="entry name" value="GTP-bd"/>
</dbReference>
<organism evidence="3 4">
    <name type="scientific">Thecamonas trahens ATCC 50062</name>
    <dbReference type="NCBI Taxonomy" id="461836"/>
    <lineage>
        <taxon>Eukaryota</taxon>
        <taxon>Apusozoa</taxon>
        <taxon>Apusomonadida</taxon>
        <taxon>Apusomonadidae</taxon>
        <taxon>Thecamonas</taxon>
    </lineage>
</organism>
<dbReference type="PANTHER" id="PTHR43681">
    <property type="entry name" value="TRANSMEMBRANE GTPASE FZO"/>
    <property type="match status" value="1"/>
</dbReference>
<dbReference type="Gene3D" id="3.40.50.300">
    <property type="entry name" value="P-loop containing nucleotide triphosphate hydrolases"/>
    <property type="match status" value="1"/>
</dbReference>
<dbReference type="OrthoDB" id="8927528at2759"/>
<dbReference type="InterPro" id="IPR027417">
    <property type="entry name" value="P-loop_NTPase"/>
</dbReference>
<dbReference type="GeneID" id="25563167"/>
<dbReference type="STRING" id="461836.A0A0L0D4A7"/>
<dbReference type="CDD" id="cd09912">
    <property type="entry name" value="DLP_2"/>
    <property type="match status" value="1"/>
</dbReference>
<evidence type="ECO:0000313" key="4">
    <source>
        <dbReference type="Proteomes" id="UP000054408"/>
    </source>
</evidence>
<dbReference type="RefSeq" id="XP_013759923.1">
    <property type="nucleotide sequence ID" value="XM_013904469.1"/>
</dbReference>
<feature type="domain" description="G" evidence="2">
    <location>
        <begin position="93"/>
        <end position="227"/>
    </location>
</feature>
<dbReference type="eggNOG" id="KOG0448">
    <property type="taxonomic scope" value="Eukaryota"/>
</dbReference>
<dbReference type="PANTHER" id="PTHR43681:SF1">
    <property type="entry name" value="SARCALUMENIN"/>
    <property type="match status" value="1"/>
</dbReference>
<keyword evidence="1" id="KW-0472">Membrane</keyword>
<accession>A0A0L0D4A7</accession>
<dbReference type="GO" id="GO:0005525">
    <property type="term" value="F:GTP binding"/>
    <property type="evidence" value="ECO:0007669"/>
    <property type="project" value="InterPro"/>
</dbReference>
<reference evidence="3 4" key="1">
    <citation type="submission" date="2010-05" db="EMBL/GenBank/DDBJ databases">
        <title>The Genome Sequence of Thecamonas trahens ATCC 50062.</title>
        <authorList>
            <consortium name="The Broad Institute Genome Sequencing Platform"/>
            <person name="Russ C."/>
            <person name="Cuomo C."/>
            <person name="Shea T."/>
            <person name="Young S.K."/>
            <person name="Zeng Q."/>
            <person name="Koehrsen M."/>
            <person name="Haas B."/>
            <person name="Borodovsky M."/>
            <person name="Guigo R."/>
            <person name="Alvarado L."/>
            <person name="Berlin A."/>
            <person name="Bochicchio J."/>
            <person name="Borenstein D."/>
            <person name="Chapman S."/>
            <person name="Chen Z."/>
            <person name="Freedman E."/>
            <person name="Gellesch M."/>
            <person name="Goldberg J."/>
            <person name="Griggs A."/>
            <person name="Gujja S."/>
            <person name="Heilman E."/>
            <person name="Heiman D."/>
            <person name="Hepburn T."/>
            <person name="Howarth C."/>
            <person name="Jen D."/>
            <person name="Larson L."/>
            <person name="Mehta T."/>
            <person name="Park D."/>
            <person name="Pearson M."/>
            <person name="Roberts A."/>
            <person name="Saif S."/>
            <person name="Shenoy N."/>
            <person name="Sisk P."/>
            <person name="Stolte C."/>
            <person name="Sykes S."/>
            <person name="Thomson T."/>
            <person name="Walk T."/>
            <person name="White J."/>
            <person name="Yandava C."/>
            <person name="Burger G."/>
            <person name="Gray M.W."/>
            <person name="Holland P.W.H."/>
            <person name="King N."/>
            <person name="Lang F.B.F."/>
            <person name="Roger A.J."/>
            <person name="Ruiz-Trillo I."/>
            <person name="Lander E."/>
            <person name="Nusbaum C."/>
        </authorList>
    </citation>
    <scope>NUCLEOTIDE SEQUENCE [LARGE SCALE GENOMIC DNA]</scope>
    <source>
        <strain evidence="3 4">ATCC 50062</strain>
    </source>
</reference>
<keyword evidence="1" id="KW-1133">Transmembrane helix</keyword>
<dbReference type="Pfam" id="PF01926">
    <property type="entry name" value="MMR_HSR1"/>
    <property type="match status" value="1"/>
</dbReference>
<dbReference type="Proteomes" id="UP000054408">
    <property type="component" value="Unassembled WGS sequence"/>
</dbReference>
<gene>
    <name evidence="3" type="ORF">AMSG_03577</name>
</gene>
<keyword evidence="1" id="KW-0812">Transmembrane</keyword>
<protein>
    <submittedName>
        <fullName evidence="3">Dynamin family protein</fullName>
    </submittedName>
</protein>
<dbReference type="InterPro" id="IPR051943">
    <property type="entry name" value="TRAFAC_Dynamin-like_GTPase"/>
</dbReference>
<evidence type="ECO:0000256" key="1">
    <source>
        <dbReference type="SAM" id="Phobius"/>
    </source>
</evidence>
<feature type="transmembrane region" description="Helical" evidence="1">
    <location>
        <begin position="522"/>
        <end position="546"/>
    </location>
</feature>
<dbReference type="EMBL" id="GL349445">
    <property type="protein sequence ID" value="KNC47149.1"/>
    <property type="molecule type" value="Genomic_DNA"/>
</dbReference>
<keyword evidence="4" id="KW-1185">Reference proteome</keyword>
<evidence type="ECO:0000313" key="3">
    <source>
        <dbReference type="EMBL" id="KNC47149.1"/>
    </source>
</evidence>
<name>A0A0L0D4A7_THETB</name>
<dbReference type="OMA" id="HFWEDVQ"/>
<sequence length="604" mass="65145">MLRLRVHGLARWGACRKTAAFSLGWARCGQRAATLDALDTNVALSQEQEAVLVKEEQALAELGDVVAVLDGPKDDRELIDAAVAALRSPFLAVVVGEFNAGKSTFVNALLGGKHAAMGVTPTTAEVTVIHYGGSEENAPSAAVHAAAAGSVKRLPLPIPWLRHVNLVDTPGTNAVIREHERITQHFVPRADLVLFLTSAYSPFSASEREFLASIADHGKKTMIVLNKADVVTDPTERATVADFVTRNAAEVLGGAAPRVQFVSARGALKAKLAGTPLDGTGFDDLEAFIVSQLSSDARIRLKLASPLGTASHLARKYSQVVDARLALLAGDYTALQAVDAELAKTQAGMQASLKAQLDRIDSVLYRLAERGDEFFDEQLTLTNFRALFSAAELKASFERDVVKDLSYQMEEHVNEFIDWFVERNNDQWARVHRILTTATQNSPQADDDDADLADARNVLVQQLGAVDVSRRSQLLDHIGSQAASVVTSFDKKAEAAKLADSLRSAMVSALGTTGALGLSTALVVAMTDITGTLLLGVLAASGLYILPYRKRQLRAELHERIEELRVKLNDSLEATFRNELHATDGEIRAALAPYAKFPQRASTL</sequence>
<dbReference type="SUPFAM" id="SSF52540">
    <property type="entry name" value="P-loop containing nucleoside triphosphate hydrolases"/>
    <property type="match status" value="1"/>
</dbReference>